<dbReference type="RefSeq" id="WP_183335694.1">
    <property type="nucleotide sequence ID" value="NZ_BMHX01000007.1"/>
</dbReference>
<keyword evidence="4" id="KW-1185">Reference proteome</keyword>
<feature type="compositionally biased region" description="Low complexity" evidence="1">
    <location>
        <begin position="308"/>
        <end position="327"/>
    </location>
</feature>
<proteinExistence type="predicted"/>
<evidence type="ECO:0000256" key="1">
    <source>
        <dbReference type="SAM" id="MobiDB-lite"/>
    </source>
</evidence>
<sequence length="397" mass="42010">MVALILVVAGVLVAGGFYAVMTGADIIVLERGWSMVIAGSIFAAAGFVLAAIALLMRDLRRLAANLEFLPAREAAQSAGQGFDDEADFRPVVVPGVPVAPATSEASTGRSDEREEETAEEPGFEALRPFPSRRFGDVSGREGEREEPVISAGPETAEEEPAKPARAARLDDPFARFDFSRDLFSTESKTKDEAREADRESAEAKEEPRLPAVGTAPEQSGELEETTPEAESASVAAPAPELPQLPAWLRRSEDKDKTKRPEAPAPFWPPRDRDVAPAPADNAASVEEAPARAAEAPEEAGIDERTDAAQEVQEQPAAAEEPVPSQAQDEAVAAAPTVVGTYSAGGNLYVMYSDGSIEAETGRGVFRFASLDELKHYIATGEGGQLQPSGRATAPSAE</sequence>
<dbReference type="EMBL" id="JACHEH010000007">
    <property type="protein sequence ID" value="MBB6169380.1"/>
    <property type="molecule type" value="Genomic_DNA"/>
</dbReference>
<feature type="compositionally biased region" description="Basic and acidic residues" evidence="1">
    <location>
        <begin position="249"/>
        <end position="261"/>
    </location>
</feature>
<keyword evidence="2" id="KW-0812">Transmembrane</keyword>
<dbReference type="GO" id="GO:0016301">
    <property type="term" value="F:kinase activity"/>
    <property type="evidence" value="ECO:0007669"/>
    <property type="project" value="UniProtKB-KW"/>
</dbReference>
<gene>
    <name evidence="3" type="ORF">HNQ73_003022</name>
</gene>
<keyword evidence="2" id="KW-1133">Transmembrane helix</keyword>
<feature type="compositionally biased region" description="Basic and acidic residues" evidence="1">
    <location>
        <begin position="133"/>
        <end position="147"/>
    </location>
</feature>
<dbReference type="Proteomes" id="UP000588017">
    <property type="component" value="Unassembled WGS sequence"/>
</dbReference>
<feature type="region of interest" description="Disordered" evidence="1">
    <location>
        <begin position="98"/>
        <end position="330"/>
    </location>
</feature>
<feature type="compositionally biased region" description="Low complexity" evidence="1">
    <location>
        <begin position="228"/>
        <end position="248"/>
    </location>
</feature>
<organism evidence="3 4">
    <name type="scientific">Chelatococcus composti</name>
    <dbReference type="NCBI Taxonomy" id="1743235"/>
    <lineage>
        <taxon>Bacteria</taxon>
        <taxon>Pseudomonadati</taxon>
        <taxon>Pseudomonadota</taxon>
        <taxon>Alphaproteobacteria</taxon>
        <taxon>Hyphomicrobiales</taxon>
        <taxon>Chelatococcaceae</taxon>
        <taxon>Chelatococcus</taxon>
    </lineage>
</organism>
<evidence type="ECO:0000313" key="4">
    <source>
        <dbReference type="Proteomes" id="UP000588017"/>
    </source>
</evidence>
<reference evidence="3 4" key="1">
    <citation type="submission" date="2020-08" db="EMBL/GenBank/DDBJ databases">
        <title>Genomic Encyclopedia of Type Strains, Phase IV (KMG-IV): sequencing the most valuable type-strain genomes for metagenomic binning, comparative biology and taxonomic classification.</title>
        <authorList>
            <person name="Goeker M."/>
        </authorList>
    </citation>
    <scope>NUCLEOTIDE SEQUENCE [LARGE SCALE GENOMIC DNA]</scope>
    <source>
        <strain evidence="3 4">DSM 101465</strain>
    </source>
</reference>
<feature type="compositionally biased region" description="Basic and acidic residues" evidence="1">
    <location>
        <begin position="159"/>
        <end position="180"/>
    </location>
</feature>
<evidence type="ECO:0000313" key="3">
    <source>
        <dbReference type="EMBL" id="MBB6169380.1"/>
    </source>
</evidence>
<keyword evidence="3" id="KW-0418">Kinase</keyword>
<keyword evidence="3" id="KW-0808">Transferase</keyword>
<feature type="compositionally biased region" description="Low complexity" evidence="1">
    <location>
        <begin position="275"/>
        <end position="293"/>
    </location>
</feature>
<accession>A0A841KB49</accession>
<evidence type="ECO:0000256" key="2">
    <source>
        <dbReference type="SAM" id="Phobius"/>
    </source>
</evidence>
<feature type="compositionally biased region" description="Basic and acidic residues" evidence="1">
    <location>
        <begin position="187"/>
        <end position="208"/>
    </location>
</feature>
<feature type="compositionally biased region" description="Acidic residues" evidence="1">
    <location>
        <begin position="113"/>
        <end position="122"/>
    </location>
</feature>
<dbReference type="AlphaFoldDB" id="A0A841KB49"/>
<protein>
    <submittedName>
        <fullName evidence="3">Chemotaxis protein histidine kinase CheA</fullName>
    </submittedName>
</protein>
<feature type="transmembrane region" description="Helical" evidence="2">
    <location>
        <begin position="35"/>
        <end position="56"/>
    </location>
</feature>
<keyword evidence="2" id="KW-0472">Membrane</keyword>
<comment type="caution">
    <text evidence="3">The sequence shown here is derived from an EMBL/GenBank/DDBJ whole genome shotgun (WGS) entry which is preliminary data.</text>
</comment>
<name>A0A841KB49_9HYPH</name>